<evidence type="ECO:0000313" key="1">
    <source>
        <dbReference type="EMBL" id="KKK50382.1"/>
    </source>
</evidence>
<dbReference type="AlphaFoldDB" id="A0A0F8W128"/>
<comment type="caution">
    <text evidence="1">The sequence shown here is derived from an EMBL/GenBank/DDBJ whole genome shotgun (WGS) entry which is preliminary data.</text>
</comment>
<accession>A0A0F8W128</accession>
<dbReference type="EMBL" id="LAZR01068051">
    <property type="protein sequence ID" value="KKK50382.1"/>
    <property type="molecule type" value="Genomic_DNA"/>
</dbReference>
<organism evidence="1">
    <name type="scientific">marine sediment metagenome</name>
    <dbReference type="NCBI Taxonomy" id="412755"/>
    <lineage>
        <taxon>unclassified sequences</taxon>
        <taxon>metagenomes</taxon>
        <taxon>ecological metagenomes</taxon>
    </lineage>
</organism>
<proteinExistence type="predicted"/>
<sequence length="92" mass="10341">MADFGGTRIKLGVVENGIVRAHKAIDSYSGLPFSKWIHLLKDDLRGLCSMVGVRLFEVEAMVWALPLLIDLEHRHATCSFGKFEDTMQSNFC</sequence>
<name>A0A0F8W128_9ZZZZ</name>
<protein>
    <recommendedName>
        <fullName evidence="2">ROK family protein</fullName>
    </recommendedName>
</protein>
<gene>
    <name evidence="1" type="ORF">LCGC14_3125570</name>
</gene>
<feature type="non-terminal residue" evidence="1">
    <location>
        <position position="92"/>
    </location>
</feature>
<evidence type="ECO:0008006" key="2">
    <source>
        <dbReference type="Google" id="ProtNLM"/>
    </source>
</evidence>
<reference evidence="1" key="1">
    <citation type="journal article" date="2015" name="Nature">
        <title>Complex archaea that bridge the gap between prokaryotes and eukaryotes.</title>
        <authorList>
            <person name="Spang A."/>
            <person name="Saw J.H."/>
            <person name="Jorgensen S.L."/>
            <person name="Zaremba-Niedzwiedzka K."/>
            <person name="Martijn J."/>
            <person name="Lind A.E."/>
            <person name="van Eijk R."/>
            <person name="Schleper C."/>
            <person name="Guy L."/>
            <person name="Ettema T.J."/>
        </authorList>
    </citation>
    <scope>NUCLEOTIDE SEQUENCE</scope>
</reference>